<evidence type="ECO:0000256" key="1">
    <source>
        <dbReference type="SAM" id="Phobius"/>
    </source>
</evidence>
<evidence type="ECO:0000313" key="3">
    <source>
        <dbReference type="Proteomes" id="UP000321903"/>
    </source>
</evidence>
<keyword evidence="3" id="KW-1185">Reference proteome</keyword>
<accession>A0A5C7A5L3</accession>
<dbReference type="Proteomes" id="UP000321903">
    <property type="component" value="Unassembled WGS sequence"/>
</dbReference>
<organism evidence="2 3">
    <name type="scientific">Psychrobacter frigidicola</name>
    <dbReference type="NCBI Taxonomy" id="45611"/>
    <lineage>
        <taxon>Bacteria</taxon>
        <taxon>Pseudomonadati</taxon>
        <taxon>Pseudomonadota</taxon>
        <taxon>Gammaproteobacteria</taxon>
        <taxon>Moraxellales</taxon>
        <taxon>Moraxellaceae</taxon>
        <taxon>Psychrobacter</taxon>
    </lineage>
</organism>
<dbReference type="OrthoDB" id="9931686at2"/>
<protein>
    <submittedName>
        <fullName evidence="2">Uncharacterized protein</fullName>
    </submittedName>
</protein>
<keyword evidence="1" id="KW-1133">Transmembrane helix</keyword>
<proteinExistence type="predicted"/>
<name>A0A5C7A5L3_9GAMM</name>
<feature type="transmembrane region" description="Helical" evidence="1">
    <location>
        <begin position="12"/>
        <end position="30"/>
    </location>
</feature>
<comment type="caution">
    <text evidence="2">The sequence shown here is derived from an EMBL/GenBank/DDBJ whole genome shotgun (WGS) entry which is preliminary data.</text>
</comment>
<evidence type="ECO:0000313" key="2">
    <source>
        <dbReference type="EMBL" id="TXD97083.1"/>
    </source>
</evidence>
<keyword evidence="1" id="KW-0472">Membrane</keyword>
<dbReference type="AlphaFoldDB" id="A0A5C7A5L3"/>
<sequence length="218" mass="25878">MSEFWQELIINLGGNAVLGGLIIYLGKIYLERIGRNEQAAIDGRLRSLEQDHEKLLSRGEHFHQISQKAYTNFFTAKMDAYIKLANLRYDYVSAIDNFVPDPFDVTERVNKFQAKIVLKIRNHIQKNRIYWSDDLLVNFDEWNKKFTLEKSSGEYDRRQRWSHFSALAREMEESAQLLADNELYDDILRFMEENTENWDKLLNNIDSDILSLRKKYNL</sequence>
<dbReference type="RefSeq" id="WP_147223788.1">
    <property type="nucleotide sequence ID" value="NZ_CAJGYY010000001.1"/>
</dbReference>
<dbReference type="EMBL" id="VORZ01000002">
    <property type="protein sequence ID" value="TXD97083.1"/>
    <property type="molecule type" value="Genomic_DNA"/>
</dbReference>
<gene>
    <name evidence="2" type="ORF">ES754_08725</name>
</gene>
<reference evidence="2 3" key="1">
    <citation type="submission" date="2019-08" db="EMBL/GenBank/DDBJ databases">
        <title>Genome sequence of Psychrobacter frigidicola ACAM304 (type strain).</title>
        <authorList>
            <person name="Bowman J.P."/>
        </authorList>
    </citation>
    <scope>NUCLEOTIDE SEQUENCE [LARGE SCALE GENOMIC DNA]</scope>
    <source>
        <strain evidence="2 3">ACAM 304</strain>
    </source>
</reference>
<keyword evidence="1" id="KW-0812">Transmembrane</keyword>